<gene>
    <name evidence="2" type="ORF">PAMC26510_01060</name>
    <name evidence="1" type="ORF">PAMC26577_29775</name>
</gene>
<proteinExistence type="predicted"/>
<dbReference type="EMBL" id="NBTY01000003">
    <property type="protein sequence ID" value="OTP80821.1"/>
    <property type="molecule type" value="Genomic_DNA"/>
</dbReference>
<evidence type="ECO:0000313" key="2">
    <source>
        <dbReference type="EMBL" id="OTP80821.1"/>
    </source>
</evidence>
<evidence type="ECO:0000313" key="3">
    <source>
        <dbReference type="Proteomes" id="UP000194546"/>
    </source>
</evidence>
<reference evidence="2 3" key="1">
    <citation type="submission" date="2017-03" db="EMBL/GenBank/DDBJ databases">
        <title>Genome analysis of strain PAMC 26510.</title>
        <authorList>
            <person name="Oh H.-M."/>
            <person name="Yang J.-A."/>
        </authorList>
    </citation>
    <scope>NUCLEOTIDE SEQUENCE [LARGE SCALE GENOMIC DNA]</scope>
    <source>
        <strain evidence="2 3">PAMC 26510</strain>
    </source>
</reference>
<dbReference type="Proteomes" id="UP000194546">
    <property type="component" value="Unassembled WGS sequence"/>
</dbReference>
<name>A0A242NAY1_CABSO</name>
<sequence>MHNDLTEFELDWLLELAINGSGRIPATIAAHFRELGYAELIFSTTCVTRKGRETLMAGMQAGAGSKIKVRPGVLLD</sequence>
<organism evidence="2 3">
    <name type="scientific">Caballeronia sordidicola</name>
    <name type="common">Burkholderia sordidicola</name>
    <dbReference type="NCBI Taxonomy" id="196367"/>
    <lineage>
        <taxon>Bacteria</taxon>
        <taxon>Pseudomonadati</taxon>
        <taxon>Pseudomonadota</taxon>
        <taxon>Betaproteobacteria</taxon>
        <taxon>Burkholderiales</taxon>
        <taxon>Burkholderiaceae</taxon>
        <taxon>Caballeronia</taxon>
    </lineage>
</organism>
<evidence type="ECO:0000313" key="1">
    <source>
        <dbReference type="EMBL" id="OTP69917.1"/>
    </source>
</evidence>
<dbReference type="AlphaFoldDB" id="A0A242NAY1"/>
<accession>A0A242NAY1</accession>
<reference evidence="1 4" key="2">
    <citation type="submission" date="2017-03" db="EMBL/GenBank/DDBJ databases">
        <title>Genome analysis of strain PAMC 26577.</title>
        <authorList>
            <person name="Oh H.-M."/>
            <person name="Yang J.-A."/>
        </authorList>
    </citation>
    <scope>NUCLEOTIDE SEQUENCE [LARGE SCALE GENOMIC DNA]</scope>
    <source>
        <strain evidence="1 4">PAMC 26577</strain>
    </source>
</reference>
<protein>
    <submittedName>
        <fullName evidence="2">Uncharacterized protein</fullName>
    </submittedName>
</protein>
<dbReference type="Proteomes" id="UP000195221">
    <property type="component" value="Unassembled WGS sequence"/>
</dbReference>
<dbReference type="EMBL" id="NBTZ01000112">
    <property type="protein sequence ID" value="OTP69917.1"/>
    <property type="molecule type" value="Genomic_DNA"/>
</dbReference>
<comment type="caution">
    <text evidence="2">The sequence shown here is derived from an EMBL/GenBank/DDBJ whole genome shotgun (WGS) entry which is preliminary data.</text>
</comment>
<evidence type="ECO:0000313" key="4">
    <source>
        <dbReference type="Proteomes" id="UP000195221"/>
    </source>
</evidence>
<dbReference type="RefSeq" id="WP_061998984.1">
    <property type="nucleotide sequence ID" value="NZ_MSRG01000092.1"/>
</dbReference>